<dbReference type="InterPro" id="IPR036398">
    <property type="entry name" value="CA_dom_sf"/>
</dbReference>
<keyword evidence="3" id="KW-1185">Reference proteome</keyword>
<sequence length="90" mass="9929">MHTSSEDESTLPLQIYGYNSDLYQNISEAIALQKNQGLVGISVLLQTGDLSNSELRIITSQLHKIIHRVSYVDGEFFIGSIPKIGYSKGS</sequence>
<accession>A0A8T0FMI8</accession>
<gene>
    <name evidence="2" type="ORF">HNY73_006427</name>
</gene>
<dbReference type="SUPFAM" id="SSF51069">
    <property type="entry name" value="Carbonic anhydrase"/>
    <property type="match status" value="1"/>
</dbReference>
<dbReference type="AlphaFoldDB" id="A0A8T0FMI8"/>
<feature type="domain" description="Alpha-carbonic anhydrase" evidence="1">
    <location>
        <begin position="2"/>
        <end position="68"/>
    </location>
</feature>
<protein>
    <recommendedName>
        <fullName evidence="1">Alpha-carbonic anhydrase domain-containing protein</fullName>
    </recommendedName>
</protein>
<dbReference type="Pfam" id="PF00194">
    <property type="entry name" value="Carb_anhydrase"/>
    <property type="match status" value="1"/>
</dbReference>
<dbReference type="InterPro" id="IPR001148">
    <property type="entry name" value="CA_dom"/>
</dbReference>
<comment type="caution">
    <text evidence="2">The sequence shown here is derived from an EMBL/GenBank/DDBJ whole genome shotgun (WGS) entry which is preliminary data.</text>
</comment>
<organism evidence="2 3">
    <name type="scientific">Argiope bruennichi</name>
    <name type="common">Wasp spider</name>
    <name type="synonym">Aranea bruennichi</name>
    <dbReference type="NCBI Taxonomy" id="94029"/>
    <lineage>
        <taxon>Eukaryota</taxon>
        <taxon>Metazoa</taxon>
        <taxon>Ecdysozoa</taxon>
        <taxon>Arthropoda</taxon>
        <taxon>Chelicerata</taxon>
        <taxon>Arachnida</taxon>
        <taxon>Araneae</taxon>
        <taxon>Araneomorphae</taxon>
        <taxon>Entelegynae</taxon>
        <taxon>Araneoidea</taxon>
        <taxon>Araneidae</taxon>
        <taxon>Argiope</taxon>
    </lineage>
</organism>
<reference evidence="2" key="1">
    <citation type="journal article" date="2020" name="bioRxiv">
        <title>Chromosome-level reference genome of the European wasp spider Argiope bruennichi: a resource for studies on range expansion and evolutionary adaptation.</title>
        <authorList>
            <person name="Sheffer M.M."/>
            <person name="Hoppe A."/>
            <person name="Krehenwinkel H."/>
            <person name="Uhl G."/>
            <person name="Kuss A.W."/>
            <person name="Jensen L."/>
            <person name="Jensen C."/>
            <person name="Gillespie R.G."/>
            <person name="Hoff K.J."/>
            <person name="Prost S."/>
        </authorList>
    </citation>
    <scope>NUCLEOTIDE SEQUENCE</scope>
</reference>
<evidence type="ECO:0000259" key="1">
    <source>
        <dbReference type="Pfam" id="PF00194"/>
    </source>
</evidence>
<dbReference type="EMBL" id="JABXBU010000011">
    <property type="protein sequence ID" value="KAF8791585.1"/>
    <property type="molecule type" value="Genomic_DNA"/>
</dbReference>
<name>A0A8T0FMI8_ARGBR</name>
<reference evidence="2" key="2">
    <citation type="submission" date="2020-06" db="EMBL/GenBank/DDBJ databases">
        <authorList>
            <person name="Sheffer M."/>
        </authorList>
    </citation>
    <scope>NUCLEOTIDE SEQUENCE</scope>
</reference>
<evidence type="ECO:0000313" key="2">
    <source>
        <dbReference type="EMBL" id="KAF8791585.1"/>
    </source>
</evidence>
<proteinExistence type="predicted"/>
<evidence type="ECO:0000313" key="3">
    <source>
        <dbReference type="Proteomes" id="UP000807504"/>
    </source>
</evidence>
<dbReference type="Proteomes" id="UP000807504">
    <property type="component" value="Unassembled WGS sequence"/>
</dbReference>
<dbReference type="Gene3D" id="3.10.200.10">
    <property type="entry name" value="Alpha carbonic anhydrase"/>
    <property type="match status" value="1"/>
</dbReference>